<dbReference type="Gene3D" id="3.40.710.10">
    <property type="entry name" value="DD-peptidase/beta-lactamase superfamily"/>
    <property type="match status" value="1"/>
</dbReference>
<keyword evidence="3" id="KW-1185">Reference proteome</keyword>
<proteinExistence type="predicted"/>
<dbReference type="InterPro" id="IPR012338">
    <property type="entry name" value="Beta-lactam/transpept-like"/>
</dbReference>
<dbReference type="Pfam" id="PF00144">
    <property type="entry name" value="Beta-lactamase"/>
    <property type="match status" value="1"/>
</dbReference>
<accession>A0A327WJT0</accession>
<evidence type="ECO:0000259" key="1">
    <source>
        <dbReference type="Pfam" id="PF00144"/>
    </source>
</evidence>
<name>A0A327WJT0_9BACT</name>
<sequence>MKRLLLVILFIQLVVMTNAQTIHRLNNTTIDGAALSRRIEKLMDTTHVTGMVVSVFNYNRPVYMKAFGYANMATQQHMDTSTIFWSCSLSKAVFGYCVMRLVEKNIIQLDTPLVNYLPKPLPDYVFTKKTRGYQDIRNDLRYQRITARMCLNHTTGFPNYRGFEPDGKLVIKYDPGTKFSYSGEGMYLLQFVLEQITGKSYETLAQEEVFKPLNMQHTSYVWQEQFNANHAVGHDTAQHPYEFDERTSPHAAGSMYTNISDYNKFFAALLQHKGLSVKSFNSLFHSDIAILSKQQFGPNSLVDDKTPANTPLSYGLGFGLLKTPVGTAFFKEGHSEGWDHYAIGFPAAGSAIIIMTNSDNTSGIFKELLENAIGDVYTQWFWENYLPYNYVSQQ</sequence>
<dbReference type="RefSeq" id="WP_111590699.1">
    <property type="nucleotide sequence ID" value="NZ_QLMA01000001.1"/>
</dbReference>
<dbReference type="PANTHER" id="PTHR43283">
    <property type="entry name" value="BETA-LACTAMASE-RELATED"/>
    <property type="match status" value="1"/>
</dbReference>
<dbReference type="EMBL" id="QLMA01000001">
    <property type="protein sequence ID" value="RAJ88044.1"/>
    <property type="molecule type" value="Genomic_DNA"/>
</dbReference>
<dbReference type="AlphaFoldDB" id="A0A327WJT0"/>
<dbReference type="PANTHER" id="PTHR43283:SF18">
    <property type="match status" value="1"/>
</dbReference>
<dbReference type="SUPFAM" id="SSF56601">
    <property type="entry name" value="beta-lactamase/transpeptidase-like"/>
    <property type="match status" value="1"/>
</dbReference>
<evidence type="ECO:0000313" key="2">
    <source>
        <dbReference type="EMBL" id="RAJ88044.1"/>
    </source>
</evidence>
<evidence type="ECO:0000313" key="3">
    <source>
        <dbReference type="Proteomes" id="UP000249819"/>
    </source>
</evidence>
<feature type="domain" description="Beta-lactamase-related" evidence="1">
    <location>
        <begin position="36"/>
        <end position="362"/>
    </location>
</feature>
<protein>
    <submittedName>
        <fullName evidence="2">CubicO group peptidase (Beta-lactamase class C family)</fullName>
    </submittedName>
</protein>
<reference evidence="2 3" key="1">
    <citation type="submission" date="2018-06" db="EMBL/GenBank/DDBJ databases">
        <title>Genomic Encyclopedia of Archaeal and Bacterial Type Strains, Phase II (KMG-II): from individual species to whole genera.</title>
        <authorList>
            <person name="Goeker M."/>
        </authorList>
    </citation>
    <scope>NUCLEOTIDE SEQUENCE [LARGE SCALE GENOMIC DNA]</scope>
    <source>
        <strain evidence="2 3">DSM 29821</strain>
    </source>
</reference>
<organism evidence="2 3">
    <name type="scientific">Chitinophaga dinghuensis</name>
    <dbReference type="NCBI Taxonomy" id="1539050"/>
    <lineage>
        <taxon>Bacteria</taxon>
        <taxon>Pseudomonadati</taxon>
        <taxon>Bacteroidota</taxon>
        <taxon>Chitinophagia</taxon>
        <taxon>Chitinophagales</taxon>
        <taxon>Chitinophagaceae</taxon>
        <taxon>Chitinophaga</taxon>
    </lineage>
</organism>
<gene>
    <name evidence="2" type="ORF">CLV59_101809</name>
</gene>
<dbReference type="InterPro" id="IPR050789">
    <property type="entry name" value="Diverse_Enzym_Activities"/>
</dbReference>
<comment type="caution">
    <text evidence="2">The sequence shown here is derived from an EMBL/GenBank/DDBJ whole genome shotgun (WGS) entry which is preliminary data.</text>
</comment>
<dbReference type="OrthoDB" id="1357763at2"/>
<dbReference type="InterPro" id="IPR001466">
    <property type="entry name" value="Beta-lactam-related"/>
</dbReference>
<dbReference type="Proteomes" id="UP000249819">
    <property type="component" value="Unassembled WGS sequence"/>
</dbReference>